<keyword evidence="11" id="KW-1185">Reference proteome</keyword>
<dbReference type="PANTHER" id="PTHR12162">
    <property type="entry name" value="NIBRIN-RELATED"/>
    <property type="match status" value="1"/>
</dbReference>
<feature type="compositionally biased region" description="Low complexity" evidence="8">
    <location>
        <begin position="907"/>
        <end position="930"/>
    </location>
</feature>
<protein>
    <recommendedName>
        <fullName evidence="9">FHA domain-containing protein</fullName>
    </recommendedName>
</protein>
<organism evidence="10 11">
    <name type="scientific">Pyronema omphalodes (strain CBS 100304)</name>
    <name type="common">Pyronema confluens</name>
    <dbReference type="NCBI Taxonomy" id="1076935"/>
    <lineage>
        <taxon>Eukaryota</taxon>
        <taxon>Fungi</taxon>
        <taxon>Dikarya</taxon>
        <taxon>Ascomycota</taxon>
        <taxon>Pezizomycotina</taxon>
        <taxon>Pezizomycetes</taxon>
        <taxon>Pezizales</taxon>
        <taxon>Pyronemataceae</taxon>
        <taxon>Pyronema</taxon>
    </lineage>
</organism>
<comment type="similarity">
    <text evidence="7">Belongs to the Nibrin family.</text>
</comment>
<sequence length="982" mass="107594">MWLLSCDDPICLGGRREWLKPGSEKLLGRSGKNQLPDVTVITNGTTTISRRHLRMFIRELAPGDGTRLHIRPLLKVLDAGGKYGTVVNGVKVPTKPEPENYTHNIPMSEEQRKSLEVILTSDVNELRLGKHNASFWIKYEPVVLSIQVRSEEQSNPSIMEPYAKKVERAGIKTIPRWHETTTHVVVPKRNGYLSMQALINGRHLVTEKYIDAIAEQVKVVYKDGCCPLTELERDFDKNWPNPVDFLPPQELERATAPDSAYQPDPRRKTLFNGWSFIFCSQKHYTKFLGIIKDAQGKLELFDWKMGEAEDLANSVRNRSNKTKVAVVRADDMDDDFVARVEQLLGFKMLELGDFLQPILSLDLTLLRKPLEGSGSNIPHKAAVYESPVRPNLSVVAEEPSPSPPPHPAPSSRPARGRVPGRRTQAPNPFALDSDEEVLPIPAPIPESQAAPDEIRTSFSDMLPPFSTSVGAGGATQPQSRARRGGRRVVAPNPFAIDSDDEAESVGSCGSMIANPASSTAPNPPPPNREQPRTPSVTTSMVFASSDLPTPLAQFTPASRRVVSPLKRVATSPLQRELREQMGEKAKAGQGKWKGKEKEINPDENLELDDLLQGSKGYKKRKIAEEEERRKAPAQATQATQAKEVKATKGAKTSKGKEKEVQAPQSASPEPEPTQATQTKGKGKAKPKPTATPFSTQAALIREAEQKKEAAAAATAEEVSNSIDSLKNLSIIGSISVKPHNERSSARVSVSLDSNASSSRWNPAWEGKKNFKAFRSKHSQVAETEPPAAVVEEPADATPPSAQKPPAPVPAARVTRSTRSKGPKLFVSLVDSNPDEPQARSRNTSVAATRASSRNTPIPPTTKVTKSKQSTAEPEPVRRGGRVRAESSVDPEPAQLPTARRTVRGRVVRGSSTQAEATQPTQTQIQATQGTKRVPRSQAGPGSKRTRSRQVEEVDDDDDDGDDDDEDGGDDRFKFKLPGRRRR</sequence>
<keyword evidence="3" id="KW-0158">Chromosome</keyword>
<name>U4L100_PYROM</name>
<evidence type="ECO:0000313" key="11">
    <source>
        <dbReference type="Proteomes" id="UP000018144"/>
    </source>
</evidence>
<feature type="region of interest" description="Disordered" evidence="8">
    <location>
        <begin position="565"/>
        <end position="763"/>
    </location>
</feature>
<dbReference type="InterPro" id="IPR043014">
    <property type="entry name" value="Nibrin_BRCT2_sf"/>
</dbReference>
<dbReference type="GO" id="GO:0005694">
    <property type="term" value="C:chromosome"/>
    <property type="evidence" value="ECO:0007669"/>
    <property type="project" value="UniProtKB-SubCell"/>
</dbReference>
<dbReference type="InterPro" id="IPR032429">
    <property type="entry name" value="Nibrin_BRCT2"/>
</dbReference>
<dbReference type="Gene3D" id="3.40.50.10980">
    <property type="entry name" value="Nibrin, BRCT2 domain"/>
    <property type="match status" value="1"/>
</dbReference>
<dbReference type="eggNOG" id="ENOG502RCD5">
    <property type="taxonomic scope" value="Eukaryota"/>
</dbReference>
<dbReference type="PANTHER" id="PTHR12162:SF0">
    <property type="entry name" value="NIBRIN"/>
    <property type="match status" value="1"/>
</dbReference>
<evidence type="ECO:0000256" key="7">
    <source>
        <dbReference type="ARBA" id="ARBA00044757"/>
    </source>
</evidence>
<dbReference type="Proteomes" id="UP000018144">
    <property type="component" value="Unassembled WGS sequence"/>
</dbReference>
<keyword evidence="6" id="KW-0539">Nucleus</keyword>
<dbReference type="InterPro" id="IPR036420">
    <property type="entry name" value="BRCT_dom_sf"/>
</dbReference>
<dbReference type="STRING" id="1076935.U4L100"/>
<feature type="region of interest" description="Disordered" evidence="8">
    <location>
        <begin position="457"/>
        <end position="550"/>
    </location>
</feature>
<accession>U4L100</accession>
<dbReference type="InterPro" id="IPR000253">
    <property type="entry name" value="FHA_dom"/>
</dbReference>
<reference evidence="10 11" key="1">
    <citation type="journal article" date="2013" name="PLoS Genet.">
        <title>The genome and development-dependent transcriptomes of Pyronema confluens: a window into fungal evolution.</title>
        <authorList>
            <person name="Traeger S."/>
            <person name="Altegoer F."/>
            <person name="Freitag M."/>
            <person name="Gabaldon T."/>
            <person name="Kempken F."/>
            <person name="Kumar A."/>
            <person name="Marcet-Houben M."/>
            <person name="Poggeler S."/>
            <person name="Stajich J.E."/>
            <person name="Nowrousian M."/>
        </authorList>
    </citation>
    <scope>NUCLEOTIDE SEQUENCE [LARGE SCALE GENOMIC DNA]</scope>
    <source>
        <strain evidence="11">CBS 100304</strain>
        <tissue evidence="10">Vegetative mycelium</tissue>
    </source>
</reference>
<dbReference type="PROSITE" id="PS50006">
    <property type="entry name" value="FHA_DOMAIN"/>
    <property type="match status" value="1"/>
</dbReference>
<dbReference type="GO" id="GO:0030870">
    <property type="term" value="C:Mre11 complex"/>
    <property type="evidence" value="ECO:0007669"/>
    <property type="project" value="InterPro"/>
</dbReference>
<dbReference type="OrthoDB" id="552194at2759"/>
<feature type="compositionally biased region" description="Basic and acidic residues" evidence="8">
    <location>
        <begin position="575"/>
        <end position="586"/>
    </location>
</feature>
<evidence type="ECO:0000256" key="5">
    <source>
        <dbReference type="ARBA" id="ARBA00023204"/>
    </source>
</evidence>
<dbReference type="InterPro" id="IPR040227">
    <property type="entry name" value="Nibrin-rel"/>
</dbReference>
<evidence type="ECO:0000256" key="8">
    <source>
        <dbReference type="SAM" id="MobiDB-lite"/>
    </source>
</evidence>
<dbReference type="GO" id="GO:0007095">
    <property type="term" value="P:mitotic G2 DNA damage checkpoint signaling"/>
    <property type="evidence" value="ECO:0007669"/>
    <property type="project" value="InterPro"/>
</dbReference>
<evidence type="ECO:0000256" key="3">
    <source>
        <dbReference type="ARBA" id="ARBA00022454"/>
    </source>
</evidence>
<feature type="compositionally biased region" description="Low complexity" evidence="8">
    <location>
        <begin position="748"/>
        <end position="758"/>
    </location>
</feature>
<evidence type="ECO:0000256" key="6">
    <source>
        <dbReference type="ARBA" id="ARBA00023242"/>
    </source>
</evidence>
<evidence type="ECO:0000256" key="2">
    <source>
        <dbReference type="ARBA" id="ARBA00004286"/>
    </source>
</evidence>
<keyword evidence="5" id="KW-0234">DNA repair</keyword>
<dbReference type="GO" id="GO:0000724">
    <property type="term" value="P:double-strand break repair via homologous recombination"/>
    <property type="evidence" value="ECO:0007669"/>
    <property type="project" value="TreeGrafter"/>
</dbReference>
<comment type="subcellular location">
    <subcellularLocation>
        <location evidence="2">Chromosome</location>
    </subcellularLocation>
    <subcellularLocation>
        <location evidence="1">Nucleus</location>
    </subcellularLocation>
</comment>
<feature type="compositionally biased region" description="Polar residues" evidence="8">
    <location>
        <begin position="465"/>
        <end position="479"/>
    </location>
</feature>
<dbReference type="EMBL" id="HF935383">
    <property type="protein sequence ID" value="CCX07933.1"/>
    <property type="molecule type" value="Genomic_DNA"/>
</dbReference>
<feature type="compositionally biased region" description="Polar residues" evidence="8">
    <location>
        <begin position="839"/>
        <end position="871"/>
    </location>
</feature>
<keyword evidence="4" id="KW-0227">DNA damage</keyword>
<feature type="compositionally biased region" description="Low complexity" evidence="8">
    <location>
        <begin position="632"/>
        <end position="652"/>
    </location>
</feature>
<feature type="compositionally biased region" description="Low complexity" evidence="8">
    <location>
        <begin position="780"/>
        <end position="800"/>
    </location>
</feature>
<evidence type="ECO:0000256" key="1">
    <source>
        <dbReference type="ARBA" id="ARBA00004123"/>
    </source>
</evidence>
<feature type="compositionally biased region" description="Pro residues" evidence="8">
    <location>
        <begin position="400"/>
        <end position="410"/>
    </location>
</feature>
<feature type="compositionally biased region" description="Polar residues" evidence="8">
    <location>
        <begin position="718"/>
        <end position="732"/>
    </location>
</feature>
<feature type="region of interest" description="Disordered" evidence="8">
    <location>
        <begin position="775"/>
        <end position="982"/>
    </location>
</feature>
<dbReference type="Pfam" id="PF16508">
    <property type="entry name" value="NIBRIN_BRCT_II"/>
    <property type="match status" value="1"/>
</dbReference>
<evidence type="ECO:0000313" key="10">
    <source>
        <dbReference type="EMBL" id="CCX07933.1"/>
    </source>
</evidence>
<dbReference type="SUPFAM" id="SSF49879">
    <property type="entry name" value="SMAD/FHA domain"/>
    <property type="match status" value="1"/>
</dbReference>
<proteinExistence type="inferred from homology"/>
<feature type="compositionally biased region" description="Acidic residues" evidence="8">
    <location>
        <begin position="952"/>
        <end position="968"/>
    </location>
</feature>
<feature type="domain" description="FHA" evidence="9">
    <location>
        <begin position="25"/>
        <end position="92"/>
    </location>
</feature>
<evidence type="ECO:0000259" key="9">
    <source>
        <dbReference type="PROSITE" id="PS50006"/>
    </source>
</evidence>
<evidence type="ECO:0000256" key="4">
    <source>
        <dbReference type="ARBA" id="ARBA00022763"/>
    </source>
</evidence>
<feature type="compositionally biased region" description="Basic and acidic residues" evidence="8">
    <location>
        <begin position="874"/>
        <end position="886"/>
    </location>
</feature>
<gene>
    <name evidence="10" type="ORF">PCON_07522</name>
</gene>
<dbReference type="OMA" id="GIGDHYW"/>
<dbReference type="SUPFAM" id="SSF52113">
    <property type="entry name" value="BRCT domain"/>
    <property type="match status" value="1"/>
</dbReference>
<dbReference type="GO" id="GO:0003684">
    <property type="term" value="F:damaged DNA binding"/>
    <property type="evidence" value="ECO:0007669"/>
    <property type="project" value="TreeGrafter"/>
</dbReference>
<dbReference type="Gene3D" id="2.60.200.20">
    <property type="match status" value="1"/>
</dbReference>
<dbReference type="InterPro" id="IPR008984">
    <property type="entry name" value="SMAD_FHA_dom_sf"/>
</dbReference>
<feature type="region of interest" description="Disordered" evidence="8">
    <location>
        <begin position="394"/>
        <end position="434"/>
    </location>
</feature>
<dbReference type="Gene3D" id="3.40.50.10190">
    <property type="entry name" value="BRCT domain"/>
    <property type="match status" value="1"/>
</dbReference>
<dbReference type="AlphaFoldDB" id="U4L100"/>